<proteinExistence type="inferred from homology"/>
<keyword evidence="4" id="KW-0812">Transmembrane</keyword>
<evidence type="ECO:0000313" key="10">
    <source>
        <dbReference type="EMBL" id="KAG6510236.1"/>
    </source>
</evidence>
<dbReference type="Proteomes" id="UP000734854">
    <property type="component" value="Unassembled WGS sequence"/>
</dbReference>
<evidence type="ECO:0000256" key="3">
    <source>
        <dbReference type="ARBA" id="ARBA00022448"/>
    </source>
</evidence>
<evidence type="ECO:0000256" key="7">
    <source>
        <dbReference type="ARBA" id="ARBA00023054"/>
    </source>
</evidence>
<name>A0A8J5L9R2_ZINOF</name>
<keyword evidence="6" id="KW-1133">Transmembrane helix</keyword>
<evidence type="ECO:0000313" key="11">
    <source>
        <dbReference type="Proteomes" id="UP000734854"/>
    </source>
</evidence>
<dbReference type="PANTHER" id="PTHR15959">
    <property type="entry name" value="SYNTAXIN-18"/>
    <property type="match status" value="1"/>
</dbReference>
<feature type="domain" description="SNARE-complex protein Syntaxin-18 N-terminal" evidence="9">
    <location>
        <begin position="221"/>
        <end position="281"/>
    </location>
</feature>
<protein>
    <recommendedName>
        <fullName evidence="9">SNARE-complex protein Syntaxin-18 N-terminal domain-containing protein</fullName>
    </recommendedName>
</protein>
<keyword evidence="7" id="KW-0175">Coiled coil</keyword>
<dbReference type="Pfam" id="PF10496">
    <property type="entry name" value="Syntaxin-18_N"/>
    <property type="match status" value="1"/>
</dbReference>
<evidence type="ECO:0000256" key="1">
    <source>
        <dbReference type="ARBA" id="ARBA00004211"/>
    </source>
</evidence>
<dbReference type="GO" id="GO:0015031">
    <property type="term" value="P:protein transport"/>
    <property type="evidence" value="ECO:0007669"/>
    <property type="project" value="UniProtKB-KW"/>
</dbReference>
<keyword evidence="11" id="KW-1185">Reference proteome</keyword>
<dbReference type="GO" id="GO:0031201">
    <property type="term" value="C:SNARE complex"/>
    <property type="evidence" value="ECO:0007669"/>
    <property type="project" value="TreeGrafter"/>
</dbReference>
<evidence type="ECO:0000259" key="9">
    <source>
        <dbReference type="Pfam" id="PF10496"/>
    </source>
</evidence>
<evidence type="ECO:0000256" key="2">
    <source>
        <dbReference type="ARBA" id="ARBA00009063"/>
    </source>
</evidence>
<keyword evidence="3" id="KW-0813">Transport</keyword>
<dbReference type="AlphaFoldDB" id="A0A8J5L9R2"/>
<keyword evidence="8" id="KW-0472">Membrane</keyword>
<dbReference type="InterPro" id="IPR019529">
    <property type="entry name" value="Syntaxin-18_N"/>
</dbReference>
<evidence type="ECO:0000256" key="5">
    <source>
        <dbReference type="ARBA" id="ARBA00022927"/>
    </source>
</evidence>
<evidence type="ECO:0000256" key="6">
    <source>
        <dbReference type="ARBA" id="ARBA00022989"/>
    </source>
</evidence>
<reference evidence="10 11" key="1">
    <citation type="submission" date="2020-08" db="EMBL/GenBank/DDBJ databases">
        <title>Plant Genome Project.</title>
        <authorList>
            <person name="Zhang R.-G."/>
        </authorList>
    </citation>
    <scope>NUCLEOTIDE SEQUENCE [LARGE SCALE GENOMIC DNA]</scope>
    <source>
        <tissue evidence="10">Rhizome</tissue>
    </source>
</reference>
<comment type="caution">
    <text evidence="10">The sequence shown here is derived from an EMBL/GenBank/DDBJ whole genome shotgun (WGS) entry which is preliminary data.</text>
</comment>
<organism evidence="10 11">
    <name type="scientific">Zingiber officinale</name>
    <name type="common">Ginger</name>
    <name type="synonym">Amomum zingiber</name>
    <dbReference type="NCBI Taxonomy" id="94328"/>
    <lineage>
        <taxon>Eukaryota</taxon>
        <taxon>Viridiplantae</taxon>
        <taxon>Streptophyta</taxon>
        <taxon>Embryophyta</taxon>
        <taxon>Tracheophyta</taxon>
        <taxon>Spermatophyta</taxon>
        <taxon>Magnoliopsida</taxon>
        <taxon>Liliopsida</taxon>
        <taxon>Zingiberales</taxon>
        <taxon>Zingiberaceae</taxon>
        <taxon>Zingiber</taxon>
    </lineage>
</organism>
<dbReference type="PANTHER" id="PTHR15959:SF0">
    <property type="entry name" value="SYNTAXIN-18"/>
    <property type="match status" value="1"/>
</dbReference>
<keyword evidence="5" id="KW-0653">Protein transport</keyword>
<accession>A0A8J5L9R2</accession>
<comment type="similarity">
    <text evidence="2">Belongs to the syntaxin family.</text>
</comment>
<comment type="subcellular location">
    <subcellularLocation>
        <location evidence="1">Membrane</location>
        <topology evidence="1">Single-pass type IV membrane protein</topology>
    </subcellularLocation>
</comment>
<sequence>MNSSAFLSTSFASPPPASWFDVSSVAPPDASATSSPQLSACSFLGLVMSLVASRHSLLLEFFNSSLSLLAIIFGFDVSDENDGEGERCLGEGKVGDAGVEGMMLLPFMPATSSTLFPFDPERDIHGIREGSTADSFSESNRCDVLAIARCGSAQGSKQAPAASSLLITDASAHYGRHTAAWIYFRDLPCRSITIGLLSIRVEQKPSKQRFSCEPLPTVDEQAKLVALLASFILRKPLEKPPFEKAAIKTLESISELEHFITKHRKDYVDLHRITEQERDNIEHEVS</sequence>
<evidence type="ECO:0000256" key="4">
    <source>
        <dbReference type="ARBA" id="ARBA00022692"/>
    </source>
</evidence>
<evidence type="ECO:0000256" key="8">
    <source>
        <dbReference type="ARBA" id="ARBA00023136"/>
    </source>
</evidence>
<dbReference type="GO" id="GO:0006890">
    <property type="term" value="P:retrograde vesicle-mediated transport, Golgi to endoplasmic reticulum"/>
    <property type="evidence" value="ECO:0007669"/>
    <property type="project" value="TreeGrafter"/>
</dbReference>
<dbReference type="EMBL" id="JACMSC010000008">
    <property type="protein sequence ID" value="KAG6510236.1"/>
    <property type="molecule type" value="Genomic_DNA"/>
</dbReference>
<gene>
    <name evidence="10" type="ORF">ZIOFF_028245</name>
</gene>
<dbReference type="GO" id="GO:0005783">
    <property type="term" value="C:endoplasmic reticulum"/>
    <property type="evidence" value="ECO:0007669"/>
    <property type="project" value="TreeGrafter"/>
</dbReference>